<dbReference type="Proteomes" id="UP001526426">
    <property type="component" value="Unassembled WGS sequence"/>
</dbReference>
<evidence type="ECO:0000313" key="2">
    <source>
        <dbReference type="Proteomes" id="UP001526426"/>
    </source>
</evidence>
<organism evidence="1 2">
    <name type="scientific">Spirulina subsalsa FACHB-351</name>
    <dbReference type="NCBI Taxonomy" id="234711"/>
    <lineage>
        <taxon>Bacteria</taxon>
        <taxon>Bacillati</taxon>
        <taxon>Cyanobacteriota</taxon>
        <taxon>Cyanophyceae</taxon>
        <taxon>Spirulinales</taxon>
        <taxon>Spirulinaceae</taxon>
        <taxon>Spirulina</taxon>
    </lineage>
</organism>
<dbReference type="InterPro" id="IPR049671">
    <property type="entry name" value="Choice_anch_W"/>
</dbReference>
<reference evidence="1 2" key="1">
    <citation type="submission" date="2021-08" db="EMBL/GenBank/DDBJ databases">
        <title>Draft genome sequence of Spirulina subsalsa with high tolerance to salinity and hype-accumulation of phycocyanin.</title>
        <authorList>
            <person name="Pei H."/>
            <person name="Jiang L."/>
        </authorList>
    </citation>
    <scope>NUCLEOTIDE SEQUENCE [LARGE SCALE GENOMIC DNA]</scope>
    <source>
        <strain evidence="1 2">FACHB-351</strain>
    </source>
</reference>
<proteinExistence type="predicted"/>
<keyword evidence="2" id="KW-1185">Reference proteome</keyword>
<protein>
    <submittedName>
        <fullName evidence="1">PEP-CTERM sorting domain-containing protein</fullName>
    </submittedName>
</protein>
<dbReference type="InterPro" id="IPR013424">
    <property type="entry name" value="Ice-binding_C"/>
</dbReference>
<accession>A0ABT3L7C4</accession>
<dbReference type="RefSeq" id="WP_265265276.1">
    <property type="nucleotide sequence ID" value="NZ_JAIHOM010000070.1"/>
</dbReference>
<sequence length="234" mass="25146">MTIRRFLLTGVMTALGVLSIPALSEAVTLHKLSSDQEMNDLMHNIAFVAEGRIGDLGGPATHELNLHESDPGKPDITAHYSWGNERTDTFILAYDAPSGWVNFSIGGETISHVYTDSFSDIFVRTRAVDAQSQIRVDNLQLDGVMLDGFSHAIAETGGLDILHIAGVTTSFLLFGQATMSWLSEAPPPTQARLAFQIKVSEGNDSDTPPQGVPEPSAIASFVLLGLGGILSRRQ</sequence>
<comment type="caution">
    <text evidence="1">The sequence shown here is derived from an EMBL/GenBank/DDBJ whole genome shotgun (WGS) entry which is preliminary data.</text>
</comment>
<dbReference type="EMBL" id="JAIHOM010000070">
    <property type="protein sequence ID" value="MCW6037423.1"/>
    <property type="molecule type" value="Genomic_DNA"/>
</dbReference>
<evidence type="ECO:0000313" key="1">
    <source>
        <dbReference type="EMBL" id="MCW6037423.1"/>
    </source>
</evidence>
<dbReference type="NCBIfam" id="TIGR02595">
    <property type="entry name" value="PEP_CTERM"/>
    <property type="match status" value="1"/>
</dbReference>
<dbReference type="NCBIfam" id="NF041928">
    <property type="entry name" value="choice_anch_W"/>
    <property type="match status" value="1"/>
</dbReference>
<name>A0ABT3L7C4_9CYAN</name>
<gene>
    <name evidence="1" type="ORF">K4A83_14240</name>
</gene>